<keyword evidence="3" id="KW-1185">Reference proteome</keyword>
<dbReference type="Proteomes" id="UP000031972">
    <property type="component" value="Unassembled WGS sequence"/>
</dbReference>
<reference evidence="2 3" key="1">
    <citation type="submission" date="2015-01" db="EMBL/GenBank/DDBJ databases">
        <title>Jeotgalibacillus campisalis genome sequencing.</title>
        <authorList>
            <person name="Goh K.M."/>
            <person name="Chan K.-G."/>
            <person name="Yaakop A.S."/>
            <person name="Ee R."/>
            <person name="Gan H.M."/>
            <person name="Chan C.S."/>
        </authorList>
    </citation>
    <scope>NUCLEOTIDE SEQUENCE [LARGE SCALE GENOMIC DNA]</scope>
    <source>
        <strain evidence="2 3">SF-57</strain>
    </source>
</reference>
<dbReference type="EMBL" id="JXRR01000001">
    <property type="protein sequence ID" value="KIL53096.1"/>
    <property type="molecule type" value="Genomic_DNA"/>
</dbReference>
<proteinExistence type="predicted"/>
<protein>
    <submittedName>
        <fullName evidence="2">Uncharacterized protein</fullName>
    </submittedName>
</protein>
<organism evidence="2 3">
    <name type="scientific">Jeotgalibacillus campisalis</name>
    <dbReference type="NCBI Taxonomy" id="220754"/>
    <lineage>
        <taxon>Bacteria</taxon>
        <taxon>Bacillati</taxon>
        <taxon>Bacillota</taxon>
        <taxon>Bacilli</taxon>
        <taxon>Bacillales</taxon>
        <taxon>Caryophanaceae</taxon>
        <taxon>Jeotgalibacillus</taxon>
    </lineage>
</organism>
<comment type="caution">
    <text evidence="2">The sequence shown here is derived from an EMBL/GenBank/DDBJ whole genome shotgun (WGS) entry which is preliminary data.</text>
</comment>
<accession>A0A0C2W938</accession>
<dbReference type="AlphaFoldDB" id="A0A0C2W938"/>
<gene>
    <name evidence="2" type="ORF">KR50_04250</name>
</gene>
<evidence type="ECO:0000313" key="2">
    <source>
        <dbReference type="EMBL" id="KIL53096.1"/>
    </source>
</evidence>
<evidence type="ECO:0000256" key="1">
    <source>
        <dbReference type="SAM" id="MobiDB-lite"/>
    </source>
</evidence>
<sequence length="45" mass="5091">MDENERCIYSRSFIGMNESIASDMGGAAKERRTSCSHWSGQKILH</sequence>
<evidence type="ECO:0000313" key="3">
    <source>
        <dbReference type="Proteomes" id="UP000031972"/>
    </source>
</evidence>
<feature type="region of interest" description="Disordered" evidence="1">
    <location>
        <begin position="25"/>
        <end position="45"/>
    </location>
</feature>
<dbReference type="PATRIC" id="fig|220754.4.peg.435"/>
<name>A0A0C2W938_9BACL</name>